<evidence type="ECO:0000313" key="4">
    <source>
        <dbReference type="Proteomes" id="UP000307440"/>
    </source>
</evidence>
<keyword evidence="4" id="KW-1185">Reference proteome</keyword>
<evidence type="ECO:0000256" key="1">
    <source>
        <dbReference type="SAM" id="MobiDB-lite"/>
    </source>
</evidence>
<proteinExistence type="predicted"/>
<feature type="non-terminal residue" evidence="3">
    <location>
        <position position="201"/>
    </location>
</feature>
<reference evidence="3 4" key="1">
    <citation type="journal article" date="2019" name="Nat. Ecol. Evol.">
        <title>Megaphylogeny resolves global patterns of mushroom evolution.</title>
        <authorList>
            <person name="Varga T."/>
            <person name="Krizsan K."/>
            <person name="Foldi C."/>
            <person name="Dima B."/>
            <person name="Sanchez-Garcia M."/>
            <person name="Sanchez-Ramirez S."/>
            <person name="Szollosi G.J."/>
            <person name="Szarkandi J.G."/>
            <person name="Papp V."/>
            <person name="Albert L."/>
            <person name="Andreopoulos W."/>
            <person name="Angelini C."/>
            <person name="Antonin V."/>
            <person name="Barry K.W."/>
            <person name="Bougher N.L."/>
            <person name="Buchanan P."/>
            <person name="Buyck B."/>
            <person name="Bense V."/>
            <person name="Catcheside P."/>
            <person name="Chovatia M."/>
            <person name="Cooper J."/>
            <person name="Damon W."/>
            <person name="Desjardin D."/>
            <person name="Finy P."/>
            <person name="Geml J."/>
            <person name="Haridas S."/>
            <person name="Hughes K."/>
            <person name="Justo A."/>
            <person name="Karasinski D."/>
            <person name="Kautmanova I."/>
            <person name="Kiss B."/>
            <person name="Kocsube S."/>
            <person name="Kotiranta H."/>
            <person name="LaButti K.M."/>
            <person name="Lechner B.E."/>
            <person name="Liimatainen K."/>
            <person name="Lipzen A."/>
            <person name="Lukacs Z."/>
            <person name="Mihaltcheva S."/>
            <person name="Morgado L.N."/>
            <person name="Niskanen T."/>
            <person name="Noordeloos M.E."/>
            <person name="Ohm R.A."/>
            <person name="Ortiz-Santana B."/>
            <person name="Ovrebo C."/>
            <person name="Racz N."/>
            <person name="Riley R."/>
            <person name="Savchenko A."/>
            <person name="Shiryaev A."/>
            <person name="Soop K."/>
            <person name="Spirin V."/>
            <person name="Szebenyi C."/>
            <person name="Tomsovsky M."/>
            <person name="Tulloss R.E."/>
            <person name="Uehling J."/>
            <person name="Grigoriev I.V."/>
            <person name="Vagvolgyi C."/>
            <person name="Papp T."/>
            <person name="Martin F.M."/>
            <person name="Miettinen O."/>
            <person name="Hibbett D.S."/>
            <person name="Nagy L.G."/>
        </authorList>
    </citation>
    <scope>NUCLEOTIDE SEQUENCE [LARGE SCALE GENOMIC DNA]</scope>
    <source>
        <strain evidence="3 4">CBS 121175</strain>
    </source>
</reference>
<dbReference type="AlphaFoldDB" id="A0A5C3KRH7"/>
<feature type="region of interest" description="Disordered" evidence="1">
    <location>
        <begin position="1"/>
        <end position="23"/>
    </location>
</feature>
<dbReference type="Proteomes" id="UP000307440">
    <property type="component" value="Unassembled WGS sequence"/>
</dbReference>
<protein>
    <recommendedName>
        <fullName evidence="2">Hypervirulence associated protein TUDOR domain-containing protein</fullName>
    </recommendedName>
</protein>
<sequence>MADKNIQPGDEVTWNYGKGHPSGTVAEVQTEAGGKLEIETAGKTVHKNSDPQNPAVHVEREGNDVVKRASELEKTGEAAEKENGKEGETGKGGQEANGEAHPAAAADASSAEKEPPKEAEVGEKRNREDVAKEGGEGEAAKEEVKTAAEEQKEIESAEQDAGKEAKKPKLDEGADAGTEAKTEVQEKEKAPAKRGRGGKAS</sequence>
<feature type="region of interest" description="Disordered" evidence="1">
    <location>
        <begin position="40"/>
        <end position="201"/>
    </location>
</feature>
<feature type="compositionally biased region" description="Basic and acidic residues" evidence="1">
    <location>
        <begin position="110"/>
        <end position="191"/>
    </location>
</feature>
<dbReference type="Pfam" id="PF11160">
    <property type="entry name" value="Hva1_TUDOR"/>
    <property type="match status" value="1"/>
</dbReference>
<dbReference type="InterPro" id="IPR021331">
    <property type="entry name" value="Hva1_TUDOR"/>
</dbReference>
<feature type="compositionally biased region" description="Low complexity" evidence="1">
    <location>
        <begin position="96"/>
        <end position="109"/>
    </location>
</feature>
<dbReference type="EMBL" id="ML210227">
    <property type="protein sequence ID" value="TFK23024.1"/>
    <property type="molecule type" value="Genomic_DNA"/>
</dbReference>
<accession>A0A5C3KRH7</accession>
<feature type="compositionally biased region" description="Basic and acidic residues" evidence="1">
    <location>
        <begin position="57"/>
        <end position="89"/>
    </location>
</feature>
<name>A0A5C3KRH7_COPMA</name>
<feature type="compositionally biased region" description="Basic residues" evidence="1">
    <location>
        <begin position="192"/>
        <end position="201"/>
    </location>
</feature>
<dbReference type="OrthoDB" id="2131339at2759"/>
<gene>
    <name evidence="3" type="ORF">FA15DRAFT_621613</name>
</gene>
<evidence type="ECO:0000313" key="3">
    <source>
        <dbReference type="EMBL" id="TFK23024.1"/>
    </source>
</evidence>
<organism evidence="3 4">
    <name type="scientific">Coprinopsis marcescibilis</name>
    <name type="common">Agaric fungus</name>
    <name type="synonym">Psathyrella marcescibilis</name>
    <dbReference type="NCBI Taxonomy" id="230819"/>
    <lineage>
        <taxon>Eukaryota</taxon>
        <taxon>Fungi</taxon>
        <taxon>Dikarya</taxon>
        <taxon>Basidiomycota</taxon>
        <taxon>Agaricomycotina</taxon>
        <taxon>Agaricomycetes</taxon>
        <taxon>Agaricomycetidae</taxon>
        <taxon>Agaricales</taxon>
        <taxon>Agaricineae</taxon>
        <taxon>Psathyrellaceae</taxon>
        <taxon>Coprinopsis</taxon>
    </lineage>
</organism>
<feature type="domain" description="Hypervirulence associated protein TUDOR" evidence="2">
    <location>
        <begin position="9"/>
        <end position="72"/>
    </location>
</feature>
<evidence type="ECO:0000259" key="2">
    <source>
        <dbReference type="Pfam" id="PF11160"/>
    </source>
</evidence>
<dbReference type="STRING" id="230819.A0A5C3KRH7"/>